<dbReference type="KEGG" id="sch:Sphch_2707"/>
<feature type="domain" description="Nucleotidyl transferase" evidence="8">
    <location>
        <begin position="5"/>
        <end position="232"/>
    </location>
</feature>
<reference evidence="9 10" key="1">
    <citation type="submission" date="2011-05" db="EMBL/GenBank/DDBJ databases">
        <title>Complete sequence of chromosome 1 of Sphingobium chlorophenolicum L-1.</title>
        <authorList>
            <consortium name="US DOE Joint Genome Institute"/>
            <person name="Lucas S."/>
            <person name="Han J."/>
            <person name="Lapidus A."/>
            <person name="Cheng J.-F."/>
            <person name="Goodwin L."/>
            <person name="Pitluck S."/>
            <person name="Peters L."/>
            <person name="Daligault H."/>
            <person name="Han C."/>
            <person name="Tapia R."/>
            <person name="Land M."/>
            <person name="Hauser L."/>
            <person name="Kyrpides N."/>
            <person name="Ivanova N."/>
            <person name="Pagani I."/>
            <person name="Turner P."/>
            <person name="Copley S."/>
            <person name="Woyke T."/>
        </authorList>
    </citation>
    <scope>NUCLEOTIDE SEQUENCE [LARGE SCALE GENOMIC DNA]</scope>
    <source>
        <strain evidence="9 10">L-1</strain>
    </source>
</reference>
<dbReference type="GO" id="GO:0046872">
    <property type="term" value="F:metal ion binding"/>
    <property type="evidence" value="ECO:0007669"/>
    <property type="project" value="UniProtKB-KW"/>
</dbReference>
<dbReference type="Gene3D" id="3.40.50.1000">
    <property type="entry name" value="HAD superfamily/HAD-like"/>
    <property type="match status" value="1"/>
</dbReference>
<dbReference type="Proteomes" id="UP000007150">
    <property type="component" value="Chromosome 1"/>
</dbReference>
<evidence type="ECO:0000256" key="2">
    <source>
        <dbReference type="ARBA" id="ARBA00005628"/>
    </source>
</evidence>
<evidence type="ECO:0000256" key="4">
    <source>
        <dbReference type="ARBA" id="ARBA00022723"/>
    </source>
</evidence>
<dbReference type="InterPro" id="IPR023214">
    <property type="entry name" value="HAD_sf"/>
</dbReference>
<dbReference type="RefSeq" id="WP_013848586.1">
    <property type="nucleotide sequence ID" value="NC_015593.1"/>
</dbReference>
<evidence type="ECO:0000313" key="9">
    <source>
        <dbReference type="EMBL" id="AEG50350.1"/>
    </source>
</evidence>
<dbReference type="NCBIfam" id="TIGR01656">
    <property type="entry name" value="Histidinol-ppas"/>
    <property type="match status" value="1"/>
</dbReference>
<dbReference type="InterPro" id="IPR006549">
    <property type="entry name" value="HAD-SF_hydro_IIIA"/>
</dbReference>
<dbReference type="InterPro" id="IPR005835">
    <property type="entry name" value="NTP_transferase_dom"/>
</dbReference>
<dbReference type="EMBL" id="CP002798">
    <property type="protein sequence ID" value="AEG50350.1"/>
    <property type="molecule type" value="Genomic_DNA"/>
</dbReference>
<evidence type="ECO:0000256" key="6">
    <source>
        <dbReference type="ARBA" id="ARBA00023277"/>
    </source>
</evidence>
<comment type="similarity">
    <text evidence="2">Belongs to the GmhB family.</text>
</comment>
<dbReference type="SUPFAM" id="SSF56784">
    <property type="entry name" value="HAD-like"/>
    <property type="match status" value="1"/>
</dbReference>
<protein>
    <recommendedName>
        <fullName evidence="7">D,D-heptose 1,7-bisphosphate phosphatase</fullName>
    </recommendedName>
</protein>
<dbReference type="AlphaFoldDB" id="F6F0M8"/>
<dbReference type="GO" id="GO:0005975">
    <property type="term" value="P:carbohydrate metabolic process"/>
    <property type="evidence" value="ECO:0007669"/>
    <property type="project" value="InterPro"/>
</dbReference>
<evidence type="ECO:0000256" key="3">
    <source>
        <dbReference type="ARBA" id="ARBA00022490"/>
    </source>
</evidence>
<keyword evidence="10" id="KW-1185">Reference proteome</keyword>
<keyword evidence="3" id="KW-0963">Cytoplasm</keyword>
<keyword evidence="4" id="KW-0479">Metal-binding</keyword>
<gene>
    <name evidence="9" type="ORF">Sphch_2707</name>
</gene>
<comment type="subcellular location">
    <subcellularLocation>
        <location evidence="1">Cytoplasm</location>
    </subcellularLocation>
</comment>
<dbReference type="Gene3D" id="3.90.550.10">
    <property type="entry name" value="Spore Coat Polysaccharide Biosynthesis Protein SpsA, Chain A"/>
    <property type="match status" value="1"/>
</dbReference>
<dbReference type="GO" id="GO:0016791">
    <property type="term" value="F:phosphatase activity"/>
    <property type="evidence" value="ECO:0007669"/>
    <property type="project" value="InterPro"/>
</dbReference>
<evidence type="ECO:0000313" key="10">
    <source>
        <dbReference type="Proteomes" id="UP000007150"/>
    </source>
</evidence>
<dbReference type="NCBIfam" id="TIGR01662">
    <property type="entry name" value="HAD-SF-IIIA"/>
    <property type="match status" value="1"/>
</dbReference>
<dbReference type="Pfam" id="PF13242">
    <property type="entry name" value="Hydrolase_like"/>
    <property type="match status" value="1"/>
</dbReference>
<dbReference type="PANTHER" id="PTHR42891:SF1">
    <property type="entry name" value="D-GLYCERO-BETA-D-MANNO-HEPTOSE-1,7-BISPHOSPHATE 7-PHOSPHATASE"/>
    <property type="match status" value="1"/>
</dbReference>
<dbReference type="PANTHER" id="PTHR42891">
    <property type="entry name" value="D-GLYCERO-BETA-D-MANNO-HEPTOSE-1,7-BISPHOSPHATE 7-PHOSPHATASE"/>
    <property type="match status" value="1"/>
</dbReference>
<evidence type="ECO:0000256" key="5">
    <source>
        <dbReference type="ARBA" id="ARBA00022801"/>
    </source>
</evidence>
<proteinExistence type="inferred from homology"/>
<evidence type="ECO:0000256" key="1">
    <source>
        <dbReference type="ARBA" id="ARBA00004496"/>
    </source>
</evidence>
<dbReference type="STRING" id="690566.Sphch_2707"/>
<dbReference type="HOGENOM" id="CLU_028110_0_0_5"/>
<dbReference type="InterPro" id="IPR036412">
    <property type="entry name" value="HAD-like_sf"/>
</dbReference>
<dbReference type="GO" id="GO:0005737">
    <property type="term" value="C:cytoplasm"/>
    <property type="evidence" value="ECO:0007669"/>
    <property type="project" value="UniProtKB-SubCell"/>
</dbReference>
<dbReference type="InterPro" id="IPR006543">
    <property type="entry name" value="Histidinol-phos"/>
</dbReference>
<dbReference type="InterPro" id="IPR004446">
    <property type="entry name" value="Heptose_bisP_phosphatase"/>
</dbReference>
<accession>F6F0M8</accession>
<evidence type="ECO:0000256" key="7">
    <source>
        <dbReference type="ARBA" id="ARBA00031828"/>
    </source>
</evidence>
<sequence length="401" mass="43693">MIKQAAILVGGLGTRLGNLTRDTPKPLLPVGKSPFLEILVRDFARQGISRILLLSAYHSSKMQRFADELPSRIGKDIKVELSIEPDQAGTGGALWHASKKLDDTFFLMNGDSYFGIPLCKLARMLSISPEVTGILSLRQMPSSPRYGHVKLDGDRVTEFSSTGPGFGTILVNAGVYCFNQNLLANLSPSSSLEKDVLPALAKSGRLKAVLGEGGFIDIGVPDDYARAQVEILELLKRPAIFLDRDGVINADHGYVGSVEHFDWIEGAKEAIKSANEAGYLVFVVTNQAGIARGYYTVEDYQAVMTHMKCGLAEIGAWIDDSRFCPFHIDGVESRYRADSPWRKPAPGMILDLMDHWPIAKTKSFLIGDKQSDLDAAASAGIPGHLFSGGNLADFIRPLIDR</sequence>
<organism evidence="9 10">
    <name type="scientific">Sphingobium chlorophenolicum L-1</name>
    <dbReference type="NCBI Taxonomy" id="690566"/>
    <lineage>
        <taxon>Bacteria</taxon>
        <taxon>Pseudomonadati</taxon>
        <taxon>Pseudomonadota</taxon>
        <taxon>Alphaproteobacteria</taxon>
        <taxon>Sphingomonadales</taxon>
        <taxon>Sphingomonadaceae</taxon>
        <taxon>Sphingobium</taxon>
    </lineage>
</organism>
<keyword evidence="6" id="KW-0119">Carbohydrate metabolism</keyword>
<evidence type="ECO:0000259" key="8">
    <source>
        <dbReference type="Pfam" id="PF00483"/>
    </source>
</evidence>
<dbReference type="Pfam" id="PF00483">
    <property type="entry name" value="NTP_transferase"/>
    <property type="match status" value="1"/>
</dbReference>
<dbReference type="InterPro" id="IPR029044">
    <property type="entry name" value="Nucleotide-diphossugar_trans"/>
</dbReference>
<name>F6F0M8_SPHCR</name>
<dbReference type="CDD" id="cd07503">
    <property type="entry name" value="HAD_HisB-N"/>
    <property type="match status" value="1"/>
</dbReference>
<keyword evidence="5 9" id="KW-0378">Hydrolase</keyword>
<dbReference type="SUPFAM" id="SSF53448">
    <property type="entry name" value="Nucleotide-diphospho-sugar transferases"/>
    <property type="match status" value="1"/>
</dbReference>